<keyword evidence="9" id="KW-1185">Reference proteome</keyword>
<feature type="binding site" evidence="6">
    <location>
        <position position="89"/>
    </location>
    <ligand>
        <name>Ni(2+)</name>
        <dbReference type="ChEBI" id="CHEBI:49786"/>
    </ligand>
</feature>
<dbReference type="RefSeq" id="WP_023275886.1">
    <property type="nucleotide sequence ID" value="NZ_CP097562.1"/>
</dbReference>
<dbReference type="OrthoDB" id="9806294at2"/>
<evidence type="ECO:0000256" key="1">
    <source>
        <dbReference type="ARBA" id="ARBA00022596"/>
    </source>
</evidence>
<evidence type="ECO:0000313" key="9">
    <source>
        <dbReference type="Proteomes" id="UP000017429"/>
    </source>
</evidence>
<protein>
    <recommendedName>
        <fullName evidence="6">Putative nickel-responsive regulator</fullName>
    </recommendedName>
</protein>
<dbReference type="InterPro" id="IPR013321">
    <property type="entry name" value="Arc_rbn_hlx_hlx"/>
</dbReference>
<reference evidence="8" key="1">
    <citation type="journal article" date="2014" name="Genome Announc.">
        <title>Draft genome sequences of the altered schaedler flora, a defined bacterial community from gnotobiotic mice.</title>
        <authorList>
            <person name="Wannemuehler M.J."/>
            <person name="Overstreet A.M."/>
            <person name="Ward D.V."/>
            <person name="Phillips G.J."/>
        </authorList>
    </citation>
    <scope>NUCLEOTIDE SEQUENCE</scope>
    <source>
        <strain evidence="8">ASF457</strain>
    </source>
</reference>
<dbReference type="NCBIfam" id="NF002169">
    <property type="entry name" value="PRK01002.1"/>
    <property type="match status" value="1"/>
</dbReference>
<evidence type="ECO:0000256" key="2">
    <source>
        <dbReference type="ARBA" id="ARBA00022723"/>
    </source>
</evidence>
<evidence type="ECO:0000256" key="6">
    <source>
        <dbReference type="HAMAP-Rule" id="MF_00476"/>
    </source>
</evidence>
<comment type="similarity">
    <text evidence="6">Belongs to the transcriptional regulatory CopG/NikR family.</text>
</comment>
<dbReference type="PANTHER" id="PTHR34719:SF2">
    <property type="entry name" value="NICKEL-RESPONSIVE REGULATOR"/>
    <property type="match status" value="1"/>
</dbReference>
<dbReference type="GO" id="GO:0016151">
    <property type="term" value="F:nickel cation binding"/>
    <property type="evidence" value="ECO:0007669"/>
    <property type="project" value="UniProtKB-UniRule"/>
</dbReference>
<feature type="binding site" evidence="6">
    <location>
        <position position="91"/>
    </location>
    <ligand>
        <name>Ni(2+)</name>
        <dbReference type="ChEBI" id="CHEBI:49786"/>
    </ligand>
</feature>
<dbReference type="KEGG" id="msch:N508_001593"/>
<feature type="binding site" evidence="6">
    <location>
        <position position="97"/>
    </location>
    <ligand>
        <name>Ni(2+)</name>
        <dbReference type="ChEBI" id="CHEBI:49786"/>
    </ligand>
</feature>
<dbReference type="InterPro" id="IPR045865">
    <property type="entry name" value="ACT-like_dom_sf"/>
</dbReference>
<dbReference type="Gene3D" id="1.10.1220.10">
    <property type="entry name" value="Met repressor-like"/>
    <property type="match status" value="1"/>
</dbReference>
<dbReference type="SUPFAM" id="SSF47598">
    <property type="entry name" value="Ribbon-helix-helix"/>
    <property type="match status" value="1"/>
</dbReference>
<dbReference type="Gene3D" id="3.30.70.1150">
    <property type="entry name" value="ACT-like. Chain A, domain 2"/>
    <property type="match status" value="1"/>
</dbReference>
<dbReference type="HAMAP" id="MF_00476">
    <property type="entry name" value="NikR"/>
    <property type="match status" value="1"/>
</dbReference>
<dbReference type="eggNOG" id="COG0864">
    <property type="taxonomic scope" value="Bacteria"/>
</dbReference>
<dbReference type="SUPFAM" id="SSF55021">
    <property type="entry name" value="ACT-like"/>
    <property type="match status" value="1"/>
</dbReference>
<dbReference type="EMBL" id="CP097562">
    <property type="protein sequence ID" value="USF24507.1"/>
    <property type="molecule type" value="Genomic_DNA"/>
</dbReference>
<name>V2QC13_9BACT</name>
<gene>
    <name evidence="8" type="ORF">N508_001593</name>
</gene>
<feature type="binding site" evidence="6">
    <location>
        <position position="78"/>
    </location>
    <ligand>
        <name>Ni(2+)</name>
        <dbReference type="ChEBI" id="CHEBI:49786"/>
    </ligand>
</feature>
<evidence type="ECO:0000259" key="7">
    <source>
        <dbReference type="Pfam" id="PF08753"/>
    </source>
</evidence>
<dbReference type="InterPro" id="IPR027271">
    <property type="entry name" value="Acetolactate_synth/TF_NikR_C"/>
</dbReference>
<dbReference type="InterPro" id="IPR014864">
    <property type="entry name" value="TF_NikR_Ni-bd_C"/>
</dbReference>
<dbReference type="GO" id="GO:0003677">
    <property type="term" value="F:DNA binding"/>
    <property type="evidence" value="ECO:0007669"/>
    <property type="project" value="UniProtKB-KW"/>
</dbReference>
<keyword evidence="2 6" id="KW-0479">Metal-binding</keyword>
<dbReference type="PANTHER" id="PTHR34719">
    <property type="entry name" value="NICKEL-RESPONSIVE REGULATOR"/>
    <property type="match status" value="1"/>
</dbReference>
<dbReference type="GO" id="GO:0010045">
    <property type="term" value="P:response to nickel cation"/>
    <property type="evidence" value="ECO:0007669"/>
    <property type="project" value="InterPro"/>
</dbReference>
<dbReference type="InterPro" id="IPR010985">
    <property type="entry name" value="Ribbon_hlx_hlx"/>
</dbReference>
<dbReference type="Pfam" id="PF08753">
    <property type="entry name" value="NikR_C"/>
    <property type="match status" value="1"/>
</dbReference>
<reference evidence="8" key="2">
    <citation type="submission" date="2022-05" db="EMBL/GenBank/DDBJ databases">
        <authorList>
            <person name="Proctor A.L."/>
            <person name="Phillips G.J."/>
            <person name="Wannemuehler M.J."/>
        </authorList>
    </citation>
    <scope>NUCLEOTIDE SEQUENCE</scope>
    <source>
        <strain evidence="8">ASF457</strain>
    </source>
</reference>
<keyword evidence="5 6" id="KW-0804">Transcription</keyword>
<dbReference type="NCBIfam" id="NF003381">
    <property type="entry name" value="PRK04460.1"/>
    <property type="match status" value="1"/>
</dbReference>
<feature type="domain" description="Transcription factor NikR nickel binding C-terminal" evidence="7">
    <location>
        <begin position="55"/>
        <end position="129"/>
    </location>
</feature>
<sequence length="134" mass="14970">MSELTRFGVSLDKDLLELFDNQIKAQSYETRSKAISDLIKEYVESDIINADGVLAGAVTFLYSHHNKDLVSKLLEVQHDSHDLIISMQHIHLDHDTCLEILAIRGESSLVKSLYYRIKALKGIKLASISATGIS</sequence>
<dbReference type="CDD" id="cd22231">
    <property type="entry name" value="RHH_NikR_HicB-like"/>
    <property type="match status" value="1"/>
</dbReference>
<accession>V2QC13</accession>
<dbReference type="AlphaFoldDB" id="V2QC13"/>
<keyword evidence="3 6" id="KW-0805">Transcription regulation</keyword>
<dbReference type="GO" id="GO:0003700">
    <property type="term" value="F:DNA-binding transcription factor activity"/>
    <property type="evidence" value="ECO:0007669"/>
    <property type="project" value="UniProtKB-UniRule"/>
</dbReference>
<comment type="cofactor">
    <cofactor evidence="6">
        <name>Ni(2+)</name>
        <dbReference type="ChEBI" id="CHEBI:49786"/>
    </cofactor>
    <text evidence="6">Binds 1 nickel ion per subunit.</text>
</comment>
<dbReference type="NCBIfam" id="NF002815">
    <property type="entry name" value="PRK02967.1"/>
    <property type="match status" value="1"/>
</dbReference>
<organism evidence="8 9">
    <name type="scientific">Mucispirillum schaedleri ASF457</name>
    <dbReference type="NCBI Taxonomy" id="1379858"/>
    <lineage>
        <taxon>Bacteria</taxon>
        <taxon>Pseudomonadati</taxon>
        <taxon>Deferribacterota</taxon>
        <taxon>Deferribacteres</taxon>
        <taxon>Deferribacterales</taxon>
        <taxon>Mucispirillaceae</taxon>
        <taxon>Mucispirillum</taxon>
    </lineage>
</organism>
<dbReference type="InterPro" id="IPR050192">
    <property type="entry name" value="CopG/NikR_regulator"/>
</dbReference>
<dbReference type="Proteomes" id="UP000017429">
    <property type="component" value="Chromosome"/>
</dbReference>
<keyword evidence="4 6" id="KW-0238">DNA-binding</keyword>
<evidence type="ECO:0000256" key="4">
    <source>
        <dbReference type="ARBA" id="ARBA00023125"/>
    </source>
</evidence>
<reference evidence="8" key="3">
    <citation type="submission" date="2022-06" db="EMBL/GenBank/DDBJ databases">
        <title>Resources to Facilitate Use of the Altered Schaedler Flora (ASF) Mouse Model to Study Microbiome Function.</title>
        <authorList>
            <person name="Proctor A."/>
            <person name="Parvinroo S."/>
            <person name="Richie T."/>
            <person name="Jia X."/>
            <person name="Lee S.T.M."/>
            <person name="Karp P.D."/>
            <person name="Paley S."/>
            <person name="Kostic A.D."/>
            <person name="Pierre J.F."/>
            <person name="Wannemuehler M.J."/>
            <person name="Phillips G.J."/>
        </authorList>
    </citation>
    <scope>NUCLEOTIDE SEQUENCE</scope>
    <source>
        <strain evidence="8">ASF457</strain>
    </source>
</reference>
<evidence type="ECO:0000313" key="8">
    <source>
        <dbReference type="EMBL" id="USF24507.1"/>
    </source>
</evidence>
<evidence type="ECO:0000256" key="5">
    <source>
        <dbReference type="ARBA" id="ARBA00023163"/>
    </source>
</evidence>
<proteinExistence type="inferred from homology"/>
<keyword evidence="1 6" id="KW-0533">Nickel</keyword>
<evidence type="ECO:0000256" key="3">
    <source>
        <dbReference type="ARBA" id="ARBA00023015"/>
    </source>
</evidence>
<dbReference type="InterPro" id="IPR022988">
    <property type="entry name" value="Ni_resp_reg_NikR"/>
</dbReference>
<comment type="function">
    <text evidence="6">Transcriptional regulator.</text>
</comment>